<dbReference type="GO" id="GO:0005829">
    <property type="term" value="C:cytosol"/>
    <property type="evidence" value="ECO:0007669"/>
    <property type="project" value="TreeGrafter"/>
</dbReference>
<dbReference type="GO" id="GO:0004126">
    <property type="term" value="F:cytidine deaminase activity"/>
    <property type="evidence" value="ECO:0007669"/>
    <property type="project" value="UniProtKB-EC"/>
</dbReference>
<dbReference type="RefSeq" id="WP_121911896.1">
    <property type="nucleotide sequence ID" value="NZ_CP068291.1"/>
</dbReference>
<dbReference type="EC" id="3.5.4.5" evidence="4"/>
<name>A0A3M0GKH0_9CORY</name>
<dbReference type="GO" id="GO:0072527">
    <property type="term" value="P:pyrimidine-containing compound metabolic process"/>
    <property type="evidence" value="ECO:0007669"/>
    <property type="project" value="UniProtKB-ARBA"/>
</dbReference>
<evidence type="ECO:0000313" key="6">
    <source>
        <dbReference type="Proteomes" id="UP001518680"/>
    </source>
</evidence>
<dbReference type="OrthoDB" id="9795347at2"/>
<feature type="domain" description="CMP/dCMP-type deaminase" evidence="2">
    <location>
        <begin position="9"/>
        <end position="144"/>
    </location>
</feature>
<accession>A0A3M0GKH0</accession>
<dbReference type="CDD" id="cd01283">
    <property type="entry name" value="cytidine_deaminase"/>
    <property type="match status" value="1"/>
</dbReference>
<dbReference type="GeneID" id="92746865"/>
<reference evidence="3 6" key="2">
    <citation type="submission" date="2021-01" db="EMBL/GenBank/DDBJ databases">
        <title>Complete genome sequences of Corynebacterium macginleyi strains isolated from infectious keratitis.</title>
        <authorList>
            <person name="Sagerfors S."/>
            <person name="Poehlein A."/>
            <person name="Soderquist B."/>
            <person name="Bruggemann H."/>
        </authorList>
    </citation>
    <scope>NUCLEOTIDE SEQUENCE [LARGE SCALE GENOMIC DNA]</scope>
    <source>
        <strain evidence="3 6">12T220</strain>
    </source>
</reference>
<keyword evidence="4" id="KW-0378">Hydrolase</keyword>
<dbReference type="Proteomes" id="UP000270649">
    <property type="component" value="Unassembled WGS sequence"/>
</dbReference>
<reference evidence="4 5" key="1">
    <citation type="submission" date="2018-10" db="EMBL/GenBank/DDBJ databases">
        <title>Corynebacterium macginleyi genome sequencing and assembly of the type strain and two clinical samples.</title>
        <authorList>
            <person name="Bernier A.-M."/>
            <person name="Bernard K."/>
        </authorList>
    </citation>
    <scope>NUCLEOTIDE SEQUENCE [LARGE SCALE GENOMIC DNA]</scope>
    <source>
        <strain evidence="4 5">NML 120205</strain>
    </source>
</reference>
<proteinExistence type="inferred from homology"/>
<dbReference type="EMBL" id="REGC01000005">
    <property type="protein sequence ID" value="RMB60766.1"/>
    <property type="molecule type" value="Genomic_DNA"/>
</dbReference>
<dbReference type="AlphaFoldDB" id="A0A3M0GKH0"/>
<dbReference type="Pfam" id="PF00383">
    <property type="entry name" value="dCMP_cyt_deam_1"/>
    <property type="match status" value="1"/>
</dbReference>
<organism evidence="4 5">
    <name type="scientific">Corynebacterium macginleyi</name>
    <dbReference type="NCBI Taxonomy" id="38290"/>
    <lineage>
        <taxon>Bacteria</taxon>
        <taxon>Bacillati</taxon>
        <taxon>Actinomycetota</taxon>
        <taxon>Actinomycetes</taxon>
        <taxon>Mycobacteriales</taxon>
        <taxon>Corynebacteriaceae</taxon>
        <taxon>Corynebacterium</taxon>
    </lineage>
</organism>
<dbReference type="InterPro" id="IPR050202">
    <property type="entry name" value="Cyt/Deoxycyt_deaminase"/>
</dbReference>
<dbReference type="InterPro" id="IPR016193">
    <property type="entry name" value="Cytidine_deaminase-like"/>
</dbReference>
<dbReference type="EMBL" id="JAACBX020000002">
    <property type="protein sequence ID" value="MBM0244530.1"/>
    <property type="molecule type" value="Genomic_DNA"/>
</dbReference>
<dbReference type="PROSITE" id="PS51747">
    <property type="entry name" value="CYT_DCMP_DEAMINASES_2"/>
    <property type="match status" value="1"/>
</dbReference>
<dbReference type="GO" id="GO:0008270">
    <property type="term" value="F:zinc ion binding"/>
    <property type="evidence" value="ECO:0007669"/>
    <property type="project" value="TreeGrafter"/>
</dbReference>
<dbReference type="Gene3D" id="3.40.140.10">
    <property type="entry name" value="Cytidine Deaminase, domain 2"/>
    <property type="match status" value="1"/>
</dbReference>
<evidence type="ECO:0000313" key="4">
    <source>
        <dbReference type="EMBL" id="RMB60766.1"/>
    </source>
</evidence>
<comment type="similarity">
    <text evidence="1">Belongs to the cytidine and deoxycytidylate deaminase family.</text>
</comment>
<evidence type="ECO:0000313" key="3">
    <source>
        <dbReference type="EMBL" id="MBM0244530.1"/>
    </source>
</evidence>
<evidence type="ECO:0000313" key="5">
    <source>
        <dbReference type="Proteomes" id="UP000270649"/>
    </source>
</evidence>
<evidence type="ECO:0000259" key="2">
    <source>
        <dbReference type="PROSITE" id="PS51747"/>
    </source>
</evidence>
<gene>
    <name evidence="4" type="ORF">D9543_05475</name>
    <name evidence="3" type="ORF">GWO63_009850</name>
</gene>
<dbReference type="GO" id="GO:0055086">
    <property type="term" value="P:nucleobase-containing small molecule metabolic process"/>
    <property type="evidence" value="ECO:0007669"/>
    <property type="project" value="UniProtKB-ARBA"/>
</dbReference>
<comment type="caution">
    <text evidence="4">The sequence shown here is derived from an EMBL/GenBank/DDBJ whole genome shotgun (WGS) entry which is preliminary data.</text>
</comment>
<dbReference type="NCBIfam" id="NF004064">
    <property type="entry name" value="PRK05578.1"/>
    <property type="match status" value="1"/>
</dbReference>
<dbReference type="InterPro" id="IPR002125">
    <property type="entry name" value="CMP_dCMP_dom"/>
</dbReference>
<dbReference type="PANTHER" id="PTHR11644:SF2">
    <property type="entry name" value="CYTIDINE DEAMINASE"/>
    <property type="match status" value="1"/>
</dbReference>
<evidence type="ECO:0000256" key="1">
    <source>
        <dbReference type="ARBA" id="ARBA00006576"/>
    </source>
</evidence>
<keyword evidence="6" id="KW-1185">Reference proteome</keyword>
<protein>
    <submittedName>
        <fullName evidence="4">Cytidine deaminase</fullName>
        <ecNumber evidence="4">3.5.4.5</ecNumber>
    </submittedName>
</protein>
<dbReference type="SUPFAM" id="SSF53927">
    <property type="entry name" value="Cytidine deaminase-like"/>
    <property type="match status" value="1"/>
</dbReference>
<sequence>MNASPDPPPSDAELLSLAEKAAHHAWAPYSSFPVGAALLLADGRIVTGCNVENASSPLGICAERNAAAHMVTTSGVTATDGHLPSIPQIKAVAIVGLKSAPCYPCGACRQVLREFNCERVIVSVDGKPRSHDFDKILPHSFGPESL</sequence>
<dbReference type="Proteomes" id="UP001518680">
    <property type="component" value="Unassembled WGS sequence"/>
</dbReference>
<dbReference type="PANTHER" id="PTHR11644">
    <property type="entry name" value="CYTIDINE DEAMINASE"/>
    <property type="match status" value="1"/>
</dbReference>